<proteinExistence type="inferred from homology"/>
<dbReference type="InterPro" id="IPR029000">
    <property type="entry name" value="Cyclophilin-like_dom_sf"/>
</dbReference>
<evidence type="ECO:0000256" key="7">
    <source>
        <dbReference type="SAM" id="MobiDB-lite"/>
    </source>
</evidence>
<reference evidence="9 10" key="1">
    <citation type="submission" date="2015-07" db="EMBL/GenBank/DDBJ databases">
        <title>The genome of Eufriesea mexicana.</title>
        <authorList>
            <person name="Pan H."/>
            <person name="Kapheim K."/>
        </authorList>
    </citation>
    <scope>NUCLEOTIDE SEQUENCE [LARGE SCALE GENOMIC DNA]</scope>
    <source>
        <strain evidence="9">0111107269</strain>
        <tissue evidence="9">Whole body</tissue>
    </source>
</reference>
<evidence type="ECO:0000313" key="10">
    <source>
        <dbReference type="Proteomes" id="UP000250275"/>
    </source>
</evidence>
<dbReference type="InterPro" id="IPR002130">
    <property type="entry name" value="Cyclophilin-type_PPIase_dom"/>
</dbReference>
<protein>
    <recommendedName>
        <fullName evidence="4">Spliceosome-associated protein CWC27 homolog</fullName>
    </recommendedName>
    <alternativeName>
        <fullName evidence="5">Probable inactive peptidyl-prolyl cis-trans isomerase CWC27 homolog</fullName>
    </alternativeName>
</protein>
<comment type="subunit">
    <text evidence="6">Part of the activated spliceosome B/catalytic step 1 spliceosome, one of the forms of the spliceosome which has a well-formed active site but still cannot catalyze the branching reaction and is composed at least of 52 proteins, the U2, U5 and U6 snRNAs and the pre-mRNA. Recruited during early steps of activated spliceosome B maturation, it is probably one of the first proteins released from this complex as he matures to the spliceosome C complex. Component of the minor spliceosome, which splices U12-type introns.</text>
</comment>
<evidence type="ECO:0000313" key="9">
    <source>
        <dbReference type="EMBL" id="OAD47027.1"/>
    </source>
</evidence>
<evidence type="ECO:0000256" key="1">
    <source>
        <dbReference type="ARBA" id="ARBA00004123"/>
    </source>
</evidence>
<dbReference type="Proteomes" id="UP000250275">
    <property type="component" value="Unassembled WGS sequence"/>
</dbReference>
<feature type="region of interest" description="Disordered" evidence="7">
    <location>
        <begin position="301"/>
        <end position="322"/>
    </location>
</feature>
<evidence type="ECO:0000256" key="6">
    <source>
        <dbReference type="ARBA" id="ARBA00046368"/>
    </source>
</evidence>
<dbReference type="GO" id="GO:0003755">
    <property type="term" value="F:peptidyl-prolyl cis-trans isomerase activity"/>
    <property type="evidence" value="ECO:0007669"/>
    <property type="project" value="InterPro"/>
</dbReference>
<dbReference type="Pfam" id="PF00160">
    <property type="entry name" value="Pro_isomerase"/>
    <property type="match status" value="1"/>
</dbReference>
<accession>A0A310SDN3</accession>
<dbReference type="PANTHER" id="PTHR45625">
    <property type="entry name" value="PEPTIDYL-PROLYL CIS-TRANS ISOMERASE-RELATED"/>
    <property type="match status" value="1"/>
</dbReference>
<feature type="domain" description="PPIase cyclophilin-type" evidence="8">
    <location>
        <begin position="59"/>
        <end position="174"/>
    </location>
</feature>
<dbReference type="PROSITE" id="PS50072">
    <property type="entry name" value="CSA_PPIASE_2"/>
    <property type="match status" value="1"/>
</dbReference>
<dbReference type="EMBL" id="KQ794714">
    <property type="protein sequence ID" value="OAD47027.1"/>
    <property type="molecule type" value="Genomic_DNA"/>
</dbReference>
<organism evidence="9 10">
    <name type="scientific">Eufriesea mexicana</name>
    <dbReference type="NCBI Taxonomy" id="516756"/>
    <lineage>
        <taxon>Eukaryota</taxon>
        <taxon>Metazoa</taxon>
        <taxon>Ecdysozoa</taxon>
        <taxon>Arthropoda</taxon>
        <taxon>Hexapoda</taxon>
        <taxon>Insecta</taxon>
        <taxon>Pterygota</taxon>
        <taxon>Neoptera</taxon>
        <taxon>Endopterygota</taxon>
        <taxon>Hymenoptera</taxon>
        <taxon>Apocrita</taxon>
        <taxon>Aculeata</taxon>
        <taxon>Apoidea</taxon>
        <taxon>Anthophila</taxon>
        <taxon>Apidae</taxon>
        <taxon>Eufriesea</taxon>
    </lineage>
</organism>
<comment type="similarity">
    <text evidence="2">Belongs to the cyclophilin-type PPIase family.</text>
</comment>
<dbReference type="AlphaFoldDB" id="A0A310SDN3"/>
<dbReference type="GO" id="GO:0071013">
    <property type="term" value="C:catalytic step 2 spliceosome"/>
    <property type="evidence" value="ECO:0007669"/>
    <property type="project" value="TreeGrafter"/>
</dbReference>
<sequence>MMSASHSSECQMRESIATKFVFLELLTNDMNFLNTPCCNNPIVLKLSVMFKIIVILKTTVGDIELEEWAKETPKNDFRTRLRFSRRDLIAMANTGKDGNDSQFFFTLSSTPDLQNKHTIFGPLYPPRLIRTIILDNLFSDIIPRITVQEIEEVKDNSKTKAATVKDFNLLSFGEEAEEDEEESVILNKKFNGKGISAHDHLTDAKLSSQPAIESLGRANKKRKGDIVAIGKNYRPLYPPRLIRTIILDNLFSDIIPRITVQEIEEVKDNSKTKAATVKDFNLLSFGEEAEEDEEESVILNKKFSGKGKSAHDHLSDPKLSTQ</sequence>
<evidence type="ECO:0000256" key="3">
    <source>
        <dbReference type="ARBA" id="ARBA00023242"/>
    </source>
</evidence>
<keyword evidence="3" id="KW-0539">Nucleus</keyword>
<evidence type="ECO:0000256" key="4">
    <source>
        <dbReference type="ARBA" id="ARBA00040027"/>
    </source>
</evidence>
<gene>
    <name evidence="9" type="ORF">WN48_05790</name>
</gene>
<evidence type="ECO:0000256" key="5">
    <source>
        <dbReference type="ARBA" id="ARBA00042090"/>
    </source>
</evidence>
<keyword evidence="9" id="KW-0413">Isomerase</keyword>
<evidence type="ECO:0000256" key="2">
    <source>
        <dbReference type="ARBA" id="ARBA00007365"/>
    </source>
</evidence>
<dbReference type="InterPro" id="IPR044666">
    <property type="entry name" value="Cyclophilin_A-like"/>
</dbReference>
<comment type="subcellular location">
    <subcellularLocation>
        <location evidence="1">Nucleus</location>
    </subcellularLocation>
</comment>
<keyword evidence="10" id="KW-1185">Reference proteome</keyword>
<dbReference type="Gene3D" id="2.40.100.10">
    <property type="entry name" value="Cyclophilin-like"/>
    <property type="match status" value="1"/>
</dbReference>
<dbReference type="PANTHER" id="PTHR45625:SF6">
    <property type="entry name" value="SPLICEOSOME-ASSOCIATED PROTEIN CWC27 HOMOLOG"/>
    <property type="match status" value="1"/>
</dbReference>
<name>A0A310SDN3_9HYME</name>
<dbReference type="SUPFAM" id="SSF50891">
    <property type="entry name" value="Cyclophilin-like"/>
    <property type="match status" value="1"/>
</dbReference>
<evidence type="ECO:0000259" key="8">
    <source>
        <dbReference type="PROSITE" id="PS50072"/>
    </source>
</evidence>